<evidence type="ECO:0000259" key="5">
    <source>
        <dbReference type="PROSITE" id="PS50931"/>
    </source>
</evidence>
<keyword evidence="2" id="KW-0805">Transcription regulation</keyword>
<dbReference type="PANTHER" id="PTHR30126:SF40">
    <property type="entry name" value="HTH-TYPE TRANSCRIPTIONAL REGULATOR GLTR"/>
    <property type="match status" value="1"/>
</dbReference>
<comment type="similarity">
    <text evidence="1">Belongs to the LysR transcriptional regulatory family.</text>
</comment>
<gene>
    <name evidence="6" type="ORF">HJ568_17060</name>
</gene>
<keyword evidence="7" id="KW-1185">Reference proteome</keyword>
<proteinExistence type="inferred from homology"/>
<dbReference type="InterPro" id="IPR000847">
    <property type="entry name" value="LysR_HTH_N"/>
</dbReference>
<keyword evidence="4" id="KW-0804">Transcription</keyword>
<reference evidence="6 7" key="1">
    <citation type="submission" date="2020-04" db="EMBL/GenBank/DDBJ databases">
        <title>WGS-Seq of Vibrio isolated by the O'Toole Lab.</title>
        <authorList>
            <person name="Mckone K.P."/>
            <person name="Whitaker R."/>
            <person name="Sevigney J.L."/>
            <person name="Herring J.B."/>
            <person name="O'Toole G."/>
        </authorList>
    </citation>
    <scope>NUCLEOTIDE SEQUENCE [LARGE SCALE GENOMIC DNA]</scope>
    <source>
        <strain evidence="6 7">BS_02</strain>
    </source>
</reference>
<evidence type="ECO:0000256" key="2">
    <source>
        <dbReference type="ARBA" id="ARBA00023015"/>
    </source>
</evidence>
<dbReference type="Gene3D" id="1.10.10.10">
    <property type="entry name" value="Winged helix-like DNA-binding domain superfamily/Winged helix DNA-binding domain"/>
    <property type="match status" value="1"/>
</dbReference>
<protein>
    <submittedName>
        <fullName evidence="6">LysR family transcriptional regulator</fullName>
    </submittedName>
</protein>
<dbReference type="InterPro" id="IPR036390">
    <property type="entry name" value="WH_DNA-bd_sf"/>
</dbReference>
<dbReference type="RefSeq" id="WP_102443340.1">
    <property type="nucleotide sequence ID" value="NZ_JABBXC010000047.1"/>
</dbReference>
<evidence type="ECO:0000256" key="4">
    <source>
        <dbReference type="ARBA" id="ARBA00023163"/>
    </source>
</evidence>
<evidence type="ECO:0000313" key="7">
    <source>
        <dbReference type="Proteomes" id="UP000590068"/>
    </source>
</evidence>
<dbReference type="EMBL" id="JABCJR010000044">
    <property type="protein sequence ID" value="NMR71650.1"/>
    <property type="molecule type" value="Genomic_DNA"/>
</dbReference>
<name>A0ABX1UCY5_9VIBR</name>
<sequence>MDYSLAQLEAFVVTVETGSFKAAAIKLNKRSQAVAKLVALMEDSCNLTLFERHVRRLVLSSDGKRIYQFAKRIMRDTMQLDAMLSSIDQQLPSHFTIAIDSAIACPEVTQCYQEVIKQIPTLKLEVITGGTNEISDLVKNGNAEMALRFYPFSEVEGLTSVTVLNFAMVTIAAPQLINHGAVISDHELAQLTQIVPKFVYQYGFENPHVLSDKSIISNNMSSSLSMLCAGMGWMIVPDFIAKPYLDNGDLVEFSIEGAVQMGWMAEVIYPNEELLSMAGDIFLQQALLLQDSLSKR</sequence>
<dbReference type="Pfam" id="PF03466">
    <property type="entry name" value="LysR_substrate"/>
    <property type="match status" value="1"/>
</dbReference>
<evidence type="ECO:0000256" key="3">
    <source>
        <dbReference type="ARBA" id="ARBA00023125"/>
    </source>
</evidence>
<dbReference type="InterPro" id="IPR005119">
    <property type="entry name" value="LysR_subst-bd"/>
</dbReference>
<comment type="caution">
    <text evidence="6">The sequence shown here is derived from an EMBL/GenBank/DDBJ whole genome shotgun (WGS) entry which is preliminary data.</text>
</comment>
<evidence type="ECO:0000256" key="1">
    <source>
        <dbReference type="ARBA" id="ARBA00009437"/>
    </source>
</evidence>
<dbReference type="InterPro" id="IPR036388">
    <property type="entry name" value="WH-like_DNA-bd_sf"/>
</dbReference>
<dbReference type="Pfam" id="PF00126">
    <property type="entry name" value="HTH_1"/>
    <property type="match status" value="1"/>
</dbReference>
<dbReference type="SUPFAM" id="SSF46785">
    <property type="entry name" value="Winged helix' DNA-binding domain"/>
    <property type="match status" value="1"/>
</dbReference>
<dbReference type="Gene3D" id="3.40.190.290">
    <property type="match status" value="1"/>
</dbReference>
<organism evidence="6 7">
    <name type="scientific">Vibrio breoganii</name>
    <dbReference type="NCBI Taxonomy" id="553239"/>
    <lineage>
        <taxon>Bacteria</taxon>
        <taxon>Pseudomonadati</taxon>
        <taxon>Pseudomonadota</taxon>
        <taxon>Gammaproteobacteria</taxon>
        <taxon>Vibrionales</taxon>
        <taxon>Vibrionaceae</taxon>
        <taxon>Vibrio</taxon>
    </lineage>
</organism>
<accession>A0ABX1UCY5</accession>
<keyword evidence="3" id="KW-0238">DNA-binding</keyword>
<feature type="domain" description="HTH lysR-type" evidence="5">
    <location>
        <begin position="1"/>
        <end position="60"/>
    </location>
</feature>
<dbReference type="PANTHER" id="PTHR30126">
    <property type="entry name" value="HTH-TYPE TRANSCRIPTIONAL REGULATOR"/>
    <property type="match status" value="1"/>
</dbReference>
<evidence type="ECO:0000313" key="6">
    <source>
        <dbReference type="EMBL" id="NMR71650.1"/>
    </source>
</evidence>
<dbReference type="Proteomes" id="UP000590068">
    <property type="component" value="Unassembled WGS sequence"/>
</dbReference>
<dbReference type="SUPFAM" id="SSF53850">
    <property type="entry name" value="Periplasmic binding protein-like II"/>
    <property type="match status" value="1"/>
</dbReference>
<dbReference type="PROSITE" id="PS50931">
    <property type="entry name" value="HTH_LYSR"/>
    <property type="match status" value="1"/>
</dbReference>